<dbReference type="InterPro" id="IPR019430">
    <property type="entry name" value="7TM_GPCR_serpentine_rcpt_Srx"/>
</dbReference>
<dbReference type="AlphaFoldDB" id="A0A1I8ALV8"/>
<dbReference type="PRINTS" id="PR00237">
    <property type="entry name" value="GPCRRHODOPSN"/>
</dbReference>
<proteinExistence type="predicted"/>
<feature type="transmembrane region" description="Helical" evidence="5">
    <location>
        <begin position="122"/>
        <end position="143"/>
    </location>
</feature>
<dbReference type="Gene3D" id="1.20.1070.10">
    <property type="entry name" value="Rhodopsin 7-helix transmembrane proteins"/>
    <property type="match status" value="1"/>
</dbReference>
<comment type="subcellular location">
    <subcellularLocation>
        <location evidence="1">Membrane</location>
    </subcellularLocation>
</comment>
<name>A0A1I8ALV8_9BILA</name>
<evidence type="ECO:0000313" key="8">
    <source>
        <dbReference type="WBParaSite" id="L893_g7120.t1"/>
    </source>
</evidence>
<feature type="transmembrane region" description="Helical" evidence="5">
    <location>
        <begin position="81"/>
        <end position="101"/>
    </location>
</feature>
<evidence type="ECO:0000256" key="5">
    <source>
        <dbReference type="SAM" id="Phobius"/>
    </source>
</evidence>
<dbReference type="WBParaSite" id="L893_g7120.t1">
    <property type="protein sequence ID" value="L893_g7120.t1"/>
    <property type="gene ID" value="L893_g7120"/>
</dbReference>
<feature type="transmembrane region" description="Helical" evidence="5">
    <location>
        <begin position="174"/>
        <end position="193"/>
    </location>
</feature>
<keyword evidence="3 5" id="KW-1133">Transmembrane helix</keyword>
<feature type="domain" description="G-protein coupled receptors family 1 profile" evidence="6">
    <location>
        <begin position="22"/>
        <end position="228"/>
    </location>
</feature>
<dbReference type="PROSITE" id="PS50262">
    <property type="entry name" value="G_PROTEIN_RECEP_F1_2"/>
    <property type="match status" value="1"/>
</dbReference>
<dbReference type="PANTHER" id="PTHR23017:SF3">
    <property type="entry name" value="G-PROTEIN COUPLED RECEPTORS FAMILY 1 PROFILE DOMAIN-CONTAINING PROTEIN"/>
    <property type="match status" value="1"/>
</dbReference>
<feature type="transmembrane region" description="Helical" evidence="5">
    <location>
        <begin position="242"/>
        <end position="267"/>
    </location>
</feature>
<sequence>MEFGSITASVMTIAVGLIGLFVNINVAYAVKKCRTFGYAFGTLCLSQTVANIGNLCVFVFLTGGITIVEPSWHSTYLGRRSGQLLILFWEASIFTHLFISINRAIAVNFPIKYNTFFSENKTTNIIVGVIWLLSLAQAFPYTFPSCSMQFHPESFTYEYSSSVCGVLAEQIGDLYVSITVVSLIAILDVTSFLRLNQLRAHHTDRRSKSKELRMFFQACAQSVLLMLCECSFFYLSSLSEDVWFVFATTSFIWVLTHCLDGVIVILFSREIRRIILHTAELSTIHPSMTRYNATIRPSTAKISHVSSQYI</sequence>
<evidence type="ECO:0000313" key="7">
    <source>
        <dbReference type="Proteomes" id="UP000095287"/>
    </source>
</evidence>
<dbReference type="InterPro" id="IPR000276">
    <property type="entry name" value="GPCR_Rhodpsn"/>
</dbReference>
<accession>A0A1I8ALV8</accession>
<feature type="transmembrane region" description="Helical" evidence="5">
    <location>
        <begin position="6"/>
        <end position="26"/>
    </location>
</feature>
<keyword evidence="2 5" id="KW-0812">Transmembrane</keyword>
<feature type="transmembrane region" description="Helical" evidence="5">
    <location>
        <begin position="38"/>
        <end position="61"/>
    </location>
</feature>
<evidence type="ECO:0000256" key="2">
    <source>
        <dbReference type="ARBA" id="ARBA00022692"/>
    </source>
</evidence>
<organism evidence="7 8">
    <name type="scientific">Steinernema glaseri</name>
    <dbReference type="NCBI Taxonomy" id="37863"/>
    <lineage>
        <taxon>Eukaryota</taxon>
        <taxon>Metazoa</taxon>
        <taxon>Ecdysozoa</taxon>
        <taxon>Nematoda</taxon>
        <taxon>Chromadorea</taxon>
        <taxon>Rhabditida</taxon>
        <taxon>Tylenchina</taxon>
        <taxon>Panagrolaimomorpha</taxon>
        <taxon>Strongyloidoidea</taxon>
        <taxon>Steinernematidae</taxon>
        <taxon>Steinernema</taxon>
    </lineage>
</organism>
<dbReference type="Proteomes" id="UP000095287">
    <property type="component" value="Unplaced"/>
</dbReference>
<dbReference type="GO" id="GO:0004930">
    <property type="term" value="F:G protein-coupled receptor activity"/>
    <property type="evidence" value="ECO:0007669"/>
    <property type="project" value="InterPro"/>
</dbReference>
<dbReference type="InterPro" id="IPR017452">
    <property type="entry name" value="GPCR_Rhodpsn_7TM"/>
</dbReference>
<reference evidence="8" key="1">
    <citation type="submission" date="2016-11" db="UniProtKB">
        <authorList>
            <consortium name="WormBaseParasite"/>
        </authorList>
    </citation>
    <scope>IDENTIFICATION</scope>
</reference>
<keyword evidence="7" id="KW-1185">Reference proteome</keyword>
<evidence type="ECO:0000256" key="4">
    <source>
        <dbReference type="ARBA" id="ARBA00023136"/>
    </source>
</evidence>
<dbReference type="GO" id="GO:0016020">
    <property type="term" value="C:membrane"/>
    <property type="evidence" value="ECO:0007669"/>
    <property type="project" value="UniProtKB-SubCell"/>
</dbReference>
<protein>
    <submittedName>
        <fullName evidence="8">G_PROTEIN_RECEP_F1_2 domain-containing protein</fullName>
    </submittedName>
</protein>
<evidence type="ECO:0000256" key="3">
    <source>
        <dbReference type="ARBA" id="ARBA00022989"/>
    </source>
</evidence>
<dbReference type="PANTHER" id="PTHR23017">
    <property type="entry name" value="SERPENTINE RECEPTOR, CLASS X"/>
    <property type="match status" value="1"/>
</dbReference>
<evidence type="ECO:0000259" key="6">
    <source>
        <dbReference type="PROSITE" id="PS50262"/>
    </source>
</evidence>
<dbReference type="CDD" id="cd00637">
    <property type="entry name" value="7tm_classA_rhodopsin-like"/>
    <property type="match status" value="1"/>
</dbReference>
<dbReference type="SUPFAM" id="SSF81321">
    <property type="entry name" value="Family A G protein-coupled receptor-like"/>
    <property type="match status" value="1"/>
</dbReference>
<dbReference type="Pfam" id="PF10328">
    <property type="entry name" value="7TM_GPCR_Srx"/>
    <property type="match status" value="1"/>
</dbReference>
<keyword evidence="4 5" id="KW-0472">Membrane</keyword>
<evidence type="ECO:0000256" key="1">
    <source>
        <dbReference type="ARBA" id="ARBA00004370"/>
    </source>
</evidence>
<feature type="transmembrane region" description="Helical" evidence="5">
    <location>
        <begin position="214"/>
        <end position="236"/>
    </location>
</feature>